<feature type="compositionally biased region" description="Basic residues" evidence="1">
    <location>
        <begin position="29"/>
        <end position="42"/>
    </location>
</feature>
<keyword evidence="2" id="KW-0732">Signal</keyword>
<dbReference type="RefSeq" id="XP_021869333.1">
    <property type="nucleotide sequence ID" value="XM_022011950.1"/>
</dbReference>
<protein>
    <submittedName>
        <fullName evidence="3">Uncharacterized protein</fullName>
    </submittedName>
</protein>
<dbReference type="AlphaFoldDB" id="A0A1Y1UC58"/>
<feature type="signal peptide" evidence="2">
    <location>
        <begin position="1"/>
        <end position="24"/>
    </location>
</feature>
<sequence>MVSPVRSLRLIGFWLLSFIAVAHASQPRNHAHTPLRKGRRGSHGLDRRDDTVIWNAGGPSTDDLRTTTADLMVEDSDIKAILFVLTKLTHGKWIMDLMGQPVPLESDAPLNAYSGSQAAYSIYDSTFYRHQVNISVSGTGPVSVIPPCDRQSH</sequence>
<evidence type="ECO:0000313" key="4">
    <source>
        <dbReference type="Proteomes" id="UP000193218"/>
    </source>
</evidence>
<dbReference type="GeneID" id="33553758"/>
<reference evidence="3 4" key="1">
    <citation type="submission" date="2017-03" db="EMBL/GenBank/DDBJ databases">
        <title>Widespread Adenine N6-methylation of Active Genes in Fungi.</title>
        <authorList>
            <consortium name="DOE Joint Genome Institute"/>
            <person name="Mondo S.J."/>
            <person name="Dannebaum R.O."/>
            <person name="Kuo R.C."/>
            <person name="Louie K.B."/>
            <person name="Bewick A.J."/>
            <person name="Labutti K."/>
            <person name="Haridas S."/>
            <person name="Kuo A."/>
            <person name="Salamov A."/>
            <person name="Ahrendt S.R."/>
            <person name="Lau R."/>
            <person name="Bowen B.P."/>
            <person name="Lipzen A."/>
            <person name="Sullivan W."/>
            <person name="Andreopoulos W.B."/>
            <person name="Clum A."/>
            <person name="Lindquist E."/>
            <person name="Daum C."/>
            <person name="Northen T.R."/>
            <person name="Ramamoorthy G."/>
            <person name="Schmitz R.J."/>
            <person name="Gryganskyi A."/>
            <person name="Culley D."/>
            <person name="Magnuson J."/>
            <person name="James T.Y."/>
            <person name="O'Malley M.A."/>
            <person name="Stajich J.E."/>
            <person name="Spatafora J.W."/>
            <person name="Visel A."/>
            <person name="Grigoriev I.V."/>
        </authorList>
    </citation>
    <scope>NUCLEOTIDE SEQUENCE [LARGE SCALE GENOMIC DNA]</scope>
    <source>
        <strain evidence="3 4">NRRL Y-17943</strain>
    </source>
</reference>
<comment type="caution">
    <text evidence="3">The sequence shown here is derived from an EMBL/GenBank/DDBJ whole genome shotgun (WGS) entry which is preliminary data.</text>
</comment>
<evidence type="ECO:0000256" key="1">
    <source>
        <dbReference type="SAM" id="MobiDB-lite"/>
    </source>
</evidence>
<dbReference type="Proteomes" id="UP000193218">
    <property type="component" value="Unassembled WGS sequence"/>
</dbReference>
<feature type="region of interest" description="Disordered" evidence="1">
    <location>
        <begin position="29"/>
        <end position="50"/>
    </location>
</feature>
<proteinExistence type="predicted"/>
<name>A0A1Y1UC58_9TREE</name>
<gene>
    <name evidence="3" type="ORF">BD324DRAFT_118908</name>
</gene>
<evidence type="ECO:0000313" key="3">
    <source>
        <dbReference type="EMBL" id="ORX35117.1"/>
    </source>
</evidence>
<evidence type="ECO:0000256" key="2">
    <source>
        <dbReference type="SAM" id="SignalP"/>
    </source>
</evidence>
<dbReference type="EMBL" id="NBSH01000012">
    <property type="protein sequence ID" value="ORX35117.1"/>
    <property type="molecule type" value="Genomic_DNA"/>
</dbReference>
<dbReference type="InParanoid" id="A0A1Y1UC58"/>
<keyword evidence="4" id="KW-1185">Reference proteome</keyword>
<organism evidence="3 4">
    <name type="scientific">Kockovaella imperatae</name>
    <dbReference type="NCBI Taxonomy" id="4999"/>
    <lineage>
        <taxon>Eukaryota</taxon>
        <taxon>Fungi</taxon>
        <taxon>Dikarya</taxon>
        <taxon>Basidiomycota</taxon>
        <taxon>Agaricomycotina</taxon>
        <taxon>Tremellomycetes</taxon>
        <taxon>Tremellales</taxon>
        <taxon>Cuniculitremaceae</taxon>
        <taxon>Kockovaella</taxon>
    </lineage>
</organism>
<accession>A0A1Y1UC58</accession>
<feature type="chain" id="PRO_5012192157" evidence="2">
    <location>
        <begin position="25"/>
        <end position="153"/>
    </location>
</feature>